<proteinExistence type="predicted"/>
<dbReference type="EMBL" id="GL832966">
    <property type="protein sequence ID" value="EGD73475.1"/>
    <property type="molecule type" value="Genomic_DNA"/>
</dbReference>
<dbReference type="KEGG" id="sre:PTSG_05179"/>
<reference evidence="2" key="1">
    <citation type="submission" date="2009-08" db="EMBL/GenBank/DDBJ databases">
        <title>Annotation of Salpingoeca rosetta.</title>
        <authorList>
            <consortium name="The Broad Institute Genome Sequencing Platform"/>
            <person name="Russ C."/>
            <person name="Cuomo C."/>
            <person name="Burger G."/>
            <person name="Gray M.W."/>
            <person name="Holland P.W.H."/>
            <person name="King N."/>
            <person name="Lang F.B.F."/>
            <person name="Roger A.J."/>
            <person name="Ruiz-Trillo I."/>
            <person name="Young S.K."/>
            <person name="Zeng Q."/>
            <person name="Gargeya S."/>
            <person name="Alvarado L."/>
            <person name="Berlin A."/>
            <person name="Chapman S.B."/>
            <person name="Chen Z."/>
            <person name="Freedman E."/>
            <person name="Gellesch M."/>
            <person name="Goldberg J."/>
            <person name="Griggs A."/>
            <person name="Gujja S."/>
            <person name="Heilman E."/>
            <person name="Heiman D."/>
            <person name="Howarth C."/>
            <person name="Mehta T."/>
            <person name="Neiman D."/>
            <person name="Pearson M."/>
            <person name="Roberts A."/>
            <person name="Saif S."/>
            <person name="Shea T."/>
            <person name="Shenoy N."/>
            <person name="Sisk P."/>
            <person name="Stolte C."/>
            <person name="Sykes S."/>
            <person name="White J."/>
            <person name="Yandava C."/>
            <person name="Haas B."/>
            <person name="Nusbaum C."/>
            <person name="Birren B."/>
        </authorList>
    </citation>
    <scope>NUCLEOTIDE SEQUENCE [LARGE SCALE GENOMIC DNA]</scope>
    <source>
        <strain evidence="2">ATCC 50818</strain>
    </source>
</reference>
<name>F2UAQ9_SALR5</name>
<evidence type="ECO:0000256" key="1">
    <source>
        <dbReference type="SAM" id="SignalP"/>
    </source>
</evidence>
<dbReference type="RefSeq" id="XP_004993757.1">
    <property type="nucleotide sequence ID" value="XM_004993700.1"/>
</dbReference>
<dbReference type="InParanoid" id="F2UAQ9"/>
<feature type="signal peptide" evidence="1">
    <location>
        <begin position="1"/>
        <end position="20"/>
    </location>
</feature>
<sequence>MNSVGVTSVVLLLAVGLCLAGTQGLAGAKQVPKTLFGGWLFLDNEDAPFNGTLAGFLPPNTNYIILSFVDPRTMVLPENMIQTIKSFPNHLVMVSLGGQTMAGNWDWLASEEQARAAARTAASWAQEALRYGTLHSDEL</sequence>
<accession>F2UAQ9</accession>
<feature type="chain" id="PRO_5003287325" description="GH18 domain-containing protein" evidence="1">
    <location>
        <begin position="21"/>
        <end position="139"/>
    </location>
</feature>
<dbReference type="AlphaFoldDB" id="F2UAQ9"/>
<keyword evidence="3" id="KW-1185">Reference proteome</keyword>
<evidence type="ECO:0008006" key="4">
    <source>
        <dbReference type="Google" id="ProtNLM"/>
    </source>
</evidence>
<keyword evidence="1" id="KW-0732">Signal</keyword>
<evidence type="ECO:0000313" key="2">
    <source>
        <dbReference type="EMBL" id="EGD73475.1"/>
    </source>
</evidence>
<protein>
    <recommendedName>
        <fullName evidence="4">GH18 domain-containing protein</fullName>
    </recommendedName>
</protein>
<organism evidence="3">
    <name type="scientific">Salpingoeca rosetta (strain ATCC 50818 / BSB-021)</name>
    <dbReference type="NCBI Taxonomy" id="946362"/>
    <lineage>
        <taxon>Eukaryota</taxon>
        <taxon>Choanoflagellata</taxon>
        <taxon>Craspedida</taxon>
        <taxon>Salpingoecidae</taxon>
        <taxon>Salpingoeca</taxon>
    </lineage>
</organism>
<gene>
    <name evidence="2" type="ORF">PTSG_05179</name>
</gene>
<evidence type="ECO:0000313" key="3">
    <source>
        <dbReference type="Proteomes" id="UP000007799"/>
    </source>
</evidence>
<dbReference type="GeneID" id="16074336"/>
<dbReference type="Proteomes" id="UP000007799">
    <property type="component" value="Unassembled WGS sequence"/>
</dbReference>